<dbReference type="HOGENOM" id="CLU_532017_0_0_6"/>
<dbReference type="GO" id="GO:0004252">
    <property type="term" value="F:serine-type endopeptidase activity"/>
    <property type="evidence" value="ECO:0000318"/>
    <property type="project" value="GO_Central"/>
</dbReference>
<feature type="transmembrane region" description="Helical" evidence="7">
    <location>
        <begin position="419"/>
        <end position="440"/>
    </location>
</feature>
<keyword evidence="4 9" id="KW-0378">Hydrolase</keyword>
<dbReference type="BioCyc" id="SONE211586:G1GMP-927-MONOMER"/>
<dbReference type="Pfam" id="PF01694">
    <property type="entry name" value="Rhomboid"/>
    <property type="match status" value="1"/>
</dbReference>
<feature type="transmembrane region" description="Helical" evidence="7">
    <location>
        <begin position="15"/>
        <end position="34"/>
    </location>
</feature>
<keyword evidence="6 7" id="KW-0472">Membrane</keyword>
<evidence type="ECO:0000313" key="9">
    <source>
        <dbReference type="EMBL" id="AAN54073.1"/>
    </source>
</evidence>
<organism evidence="9 10">
    <name type="scientific">Shewanella oneidensis (strain ATCC 700550 / JCM 31522 / CIP 106686 / LMG 19005 / NCIMB 14063 / MR-1)</name>
    <dbReference type="NCBI Taxonomy" id="211586"/>
    <lineage>
        <taxon>Bacteria</taxon>
        <taxon>Pseudomonadati</taxon>
        <taxon>Pseudomonadota</taxon>
        <taxon>Gammaproteobacteria</taxon>
        <taxon>Alteromonadales</taxon>
        <taxon>Shewanellaceae</taxon>
        <taxon>Shewanella</taxon>
    </lineage>
</organism>
<comment type="subcellular location">
    <subcellularLocation>
        <location evidence="1">Membrane</location>
        <topology evidence="1">Multi-pass membrane protein</topology>
    </subcellularLocation>
</comment>
<reference evidence="9 10" key="4">
    <citation type="journal article" date="2011" name="BMC Genomics">
        <title>Genome-wide protein localization prediction strategies for gram negative bacteria.</title>
        <authorList>
            <person name="Romine M.F."/>
        </authorList>
    </citation>
    <scope>NUCLEOTIDE SEQUENCE [LARGE SCALE GENOMIC DNA]</scope>
    <source>
        <strain evidence="10">ATCC 700550 / JCM 31522 / CIP 106686 / LMG 19005 / NCIMB 14063 / MR-1</strain>
    </source>
</reference>
<dbReference type="PATRIC" id="fig|211586.12.peg.957"/>
<dbReference type="AlphaFoldDB" id="Q8EI50"/>
<reference evidence="9 10" key="2">
    <citation type="journal article" date="2005" name="Proteomics">
        <title>Global detection and characterization of hypothetical proteins in Shewanella oneidensis MR-1 using LC-MS based proteomics.</title>
        <authorList>
            <person name="Elias D.A."/>
            <person name="Monroe M.E."/>
            <person name="Marshall M.J."/>
            <person name="Romine M.F."/>
            <person name="Belieav A.S."/>
            <person name="Fredrickson J.K."/>
            <person name="Anderson G.A."/>
            <person name="Smith R.D."/>
            <person name="Lipton M.S."/>
        </authorList>
    </citation>
    <scope>NUCLEOTIDE SEQUENCE [LARGE SCALE GENOMIC DNA]</scope>
    <source>
        <strain evidence="10">ATCC 700550 / JCM 31522 / CIP 106686 / LMG 19005 / NCIMB 14063 / MR-1</strain>
    </source>
</reference>
<accession>Q8EI50</accession>
<name>Q8EI50_SHEON</name>
<evidence type="ECO:0000256" key="4">
    <source>
        <dbReference type="ARBA" id="ARBA00022801"/>
    </source>
</evidence>
<dbReference type="EMBL" id="AE014299">
    <property type="protein sequence ID" value="AAN54073.1"/>
    <property type="molecule type" value="Genomic_DNA"/>
</dbReference>
<gene>
    <name evidence="9" type="ordered locus">SO_1000</name>
</gene>
<evidence type="ECO:0000256" key="1">
    <source>
        <dbReference type="ARBA" id="ARBA00004141"/>
    </source>
</evidence>
<dbReference type="InterPro" id="IPR050925">
    <property type="entry name" value="Rhomboid_protease_S54"/>
</dbReference>
<protein>
    <submittedName>
        <fullName evidence="9">Rhomboid protease</fullName>
        <ecNumber evidence="9">3.4.21.105</ecNumber>
    </submittedName>
</protein>
<dbReference type="STRING" id="211586.SO_1000"/>
<dbReference type="PaxDb" id="211586-SO_1000"/>
<dbReference type="PANTHER" id="PTHR43731">
    <property type="entry name" value="RHOMBOID PROTEASE"/>
    <property type="match status" value="1"/>
</dbReference>
<keyword evidence="9" id="KW-0645">Protease</keyword>
<dbReference type="GO" id="GO:0016020">
    <property type="term" value="C:membrane"/>
    <property type="evidence" value="ECO:0007669"/>
    <property type="project" value="UniProtKB-SubCell"/>
</dbReference>
<dbReference type="InterPro" id="IPR022764">
    <property type="entry name" value="Peptidase_S54_rhomboid_dom"/>
</dbReference>
<feature type="transmembrane region" description="Helical" evidence="7">
    <location>
        <begin position="389"/>
        <end position="412"/>
    </location>
</feature>
<dbReference type="PANTHER" id="PTHR43731:SF14">
    <property type="entry name" value="PRESENILIN-ASSOCIATED RHOMBOID-LIKE PROTEIN, MITOCHONDRIAL"/>
    <property type="match status" value="1"/>
</dbReference>
<feature type="transmembrane region" description="Helical" evidence="7">
    <location>
        <begin position="476"/>
        <end position="493"/>
    </location>
</feature>
<feature type="domain" description="Peptidase S54 rhomboid" evidence="8">
    <location>
        <begin position="380"/>
        <end position="516"/>
    </location>
</feature>
<feature type="transmembrane region" description="Helical" evidence="7">
    <location>
        <begin position="332"/>
        <end position="359"/>
    </location>
</feature>
<feature type="transmembrane region" description="Helical" evidence="7">
    <location>
        <begin position="446"/>
        <end position="464"/>
    </location>
</feature>
<feature type="transmembrane region" description="Helical" evidence="7">
    <location>
        <begin position="499"/>
        <end position="519"/>
    </location>
</feature>
<proteinExistence type="inferred from homology"/>
<keyword evidence="10" id="KW-1185">Reference proteome</keyword>
<evidence type="ECO:0000256" key="7">
    <source>
        <dbReference type="SAM" id="Phobius"/>
    </source>
</evidence>
<evidence type="ECO:0000256" key="6">
    <source>
        <dbReference type="ARBA" id="ARBA00023136"/>
    </source>
</evidence>
<dbReference type="GO" id="GO:0006508">
    <property type="term" value="P:proteolysis"/>
    <property type="evidence" value="ECO:0007669"/>
    <property type="project" value="UniProtKB-KW"/>
</dbReference>
<feature type="transmembrane region" description="Helical" evidence="7">
    <location>
        <begin position="54"/>
        <end position="73"/>
    </location>
</feature>
<evidence type="ECO:0000256" key="2">
    <source>
        <dbReference type="ARBA" id="ARBA00009045"/>
    </source>
</evidence>
<sequence length="528" mass="59852">MDDIRVALVFKKLQLIYVPFLLLSLLFVSGYSLLHWLLLIKLQLVSIDESLVNFWLPMLLPWPLLFFYLRPRLKLCHFTKSNSRFIYLLIASLLLAVPTIVAQEYLNSATGKLTQLDSINELSLQPQTKYYQLKQFYIDKKYIGVQRNIEPVGKGNNELQMSLYVAMPIFASRSESWREGAKGIAWYGKHYQQTISHKLEKHEKESLYQEFIHQIQQEFNGFNPDDFVYFERIGPSSRYTQLLMAAQKSTVYHDAYQTILMPVNQPFEARNGHKLAWMLGWLSFGAILWLLMSLMLTLDGTQLAPKALAAKLTTAEPKAEFYAFLAEFKPRVGFVITPILLLSKVLIFMLMVFASHHFITLPNSVLLDWGANLRQLVLDQQVWRLISNVFLHGGLMHLIFNLYGLFFAGIFLEPLLGKWRLLGVYLMSGLAASIASISWYEATISIGASGAIMGLFGVLIMWIWMGSLPLATHMLLALHLTLFVSASLVMGLLGGVDNAAHLGGLGSGLLLGCVLRPIALNQMNKKPR</sequence>
<evidence type="ECO:0000256" key="5">
    <source>
        <dbReference type="ARBA" id="ARBA00022989"/>
    </source>
</evidence>
<feature type="transmembrane region" description="Helical" evidence="7">
    <location>
        <begin position="275"/>
        <end position="298"/>
    </location>
</feature>
<dbReference type="InterPro" id="IPR035952">
    <property type="entry name" value="Rhomboid-like_sf"/>
</dbReference>
<reference evidence="9 10" key="3">
    <citation type="journal article" date="2008" name="Appl. Environ. Microbiol.">
        <title>Identification of mobile elements and pseudogenes in the Shewanella oneidensis MR-1 genome.</title>
        <authorList>
            <person name="Romine M.F."/>
            <person name="Carlson T.S."/>
            <person name="Norbeck A.D."/>
            <person name="McCue L.A."/>
            <person name="Lipton M.S."/>
        </authorList>
    </citation>
    <scope>NUCLEOTIDE SEQUENCE [LARGE SCALE GENOMIC DNA]</scope>
    <source>
        <strain evidence="10">ATCC 700550 / JCM 31522 / CIP 106686 / LMG 19005 / NCIMB 14063 / MR-1</strain>
    </source>
</reference>
<feature type="transmembrane region" description="Helical" evidence="7">
    <location>
        <begin position="85"/>
        <end position="106"/>
    </location>
</feature>
<dbReference type="EC" id="3.4.21.105" evidence="9"/>
<evidence type="ECO:0000256" key="3">
    <source>
        <dbReference type="ARBA" id="ARBA00022692"/>
    </source>
</evidence>
<dbReference type="KEGG" id="son:SO_1000"/>
<comment type="similarity">
    <text evidence="2">Belongs to the peptidase S54 family.</text>
</comment>
<evidence type="ECO:0000313" key="10">
    <source>
        <dbReference type="Proteomes" id="UP000008186"/>
    </source>
</evidence>
<dbReference type="eggNOG" id="COG0705">
    <property type="taxonomic scope" value="Bacteria"/>
</dbReference>
<evidence type="ECO:0000259" key="8">
    <source>
        <dbReference type="Pfam" id="PF01694"/>
    </source>
</evidence>
<dbReference type="OrthoDB" id="9814037at2"/>
<keyword evidence="5 7" id="KW-1133">Transmembrane helix</keyword>
<dbReference type="Gene3D" id="1.20.1540.10">
    <property type="entry name" value="Rhomboid-like"/>
    <property type="match status" value="1"/>
</dbReference>
<dbReference type="RefSeq" id="WP_011071266.1">
    <property type="nucleotide sequence ID" value="NC_004347.2"/>
</dbReference>
<keyword evidence="3 7" id="KW-0812">Transmembrane</keyword>
<reference evidence="9 10" key="1">
    <citation type="journal article" date="2002" name="Nat. Biotechnol.">
        <title>Genome sequence of the dissimilatory metal ion-reducing bacterium Shewanella oneidensis.</title>
        <authorList>
            <person name="Heidelberg J.F."/>
            <person name="Paulsen I.T."/>
            <person name="Nelson K.E."/>
            <person name="Gaidos E.J."/>
            <person name="Nelson W.C."/>
            <person name="Read T.D."/>
            <person name="Eisen J.A."/>
            <person name="Seshadri R."/>
            <person name="Ward N."/>
            <person name="Methe B."/>
            <person name="Clayton R.A."/>
            <person name="Meyer T."/>
            <person name="Tsapin A."/>
            <person name="Scott J."/>
            <person name="Beanan M."/>
            <person name="Brinkac L."/>
            <person name="Daugherty S."/>
            <person name="DeBoy R.T."/>
            <person name="Dodson R.J."/>
            <person name="Durkin A.S."/>
            <person name="Haft D.H."/>
            <person name="Kolonay J.F."/>
            <person name="Madupu R."/>
            <person name="Peterson J.D."/>
            <person name="Umayam L.A."/>
            <person name="White O."/>
            <person name="Wolf A.M."/>
            <person name="Vamathevan J."/>
            <person name="Weidman J."/>
            <person name="Impraim M."/>
            <person name="Lee K."/>
            <person name="Berry K."/>
            <person name="Lee C."/>
            <person name="Mueller J."/>
            <person name="Khouri H."/>
            <person name="Gill J."/>
            <person name="Utterback T.R."/>
            <person name="McDonald L.A."/>
            <person name="Feldblyum T.V."/>
            <person name="Smith H.O."/>
            <person name="Venter J.C."/>
            <person name="Nealson K.H."/>
            <person name="Fraser C.M."/>
        </authorList>
    </citation>
    <scope>NUCLEOTIDE SEQUENCE [LARGE SCALE GENOMIC DNA]</scope>
    <source>
        <strain evidence="10">ATCC 700550 / JCM 31522 / CIP 106686 / LMG 19005 / NCIMB 14063 / MR-1</strain>
    </source>
</reference>
<dbReference type="SUPFAM" id="SSF144091">
    <property type="entry name" value="Rhomboid-like"/>
    <property type="match status" value="1"/>
</dbReference>
<dbReference type="Proteomes" id="UP000008186">
    <property type="component" value="Chromosome"/>
</dbReference>